<keyword evidence="4" id="KW-1185">Reference proteome</keyword>
<comment type="caution">
    <text evidence="3">The sequence shown here is derived from an EMBL/GenBank/DDBJ whole genome shotgun (WGS) entry which is preliminary data.</text>
</comment>
<proteinExistence type="inferred from homology"/>
<dbReference type="EMBL" id="LAVV01008712">
    <property type="protein sequence ID" value="KNZ52115.1"/>
    <property type="molecule type" value="Genomic_DNA"/>
</dbReference>
<feature type="region of interest" description="Disordered" evidence="2">
    <location>
        <begin position="93"/>
        <end position="140"/>
    </location>
</feature>
<dbReference type="PANTHER" id="PTHR23143:SF23">
    <property type="entry name" value="ZINC FINGER PROTEIN 729-LIKE"/>
    <property type="match status" value="1"/>
</dbReference>
<feature type="compositionally biased region" description="Low complexity" evidence="2">
    <location>
        <begin position="162"/>
        <end position="180"/>
    </location>
</feature>
<feature type="compositionally biased region" description="Polar residues" evidence="2">
    <location>
        <begin position="305"/>
        <end position="322"/>
    </location>
</feature>
<dbReference type="STRING" id="27349.A0A0L6UW67"/>
<dbReference type="InterPro" id="IPR026737">
    <property type="entry name" value="GOLGA6L"/>
</dbReference>
<evidence type="ECO:0000256" key="1">
    <source>
        <dbReference type="ARBA" id="ARBA00008368"/>
    </source>
</evidence>
<feature type="compositionally biased region" description="Low complexity" evidence="2">
    <location>
        <begin position="223"/>
        <end position="286"/>
    </location>
</feature>
<feature type="compositionally biased region" description="Polar residues" evidence="2">
    <location>
        <begin position="194"/>
        <end position="213"/>
    </location>
</feature>
<feature type="compositionally biased region" description="Low complexity" evidence="2">
    <location>
        <begin position="333"/>
        <end position="380"/>
    </location>
</feature>
<organism evidence="3 4">
    <name type="scientific">Puccinia sorghi</name>
    <dbReference type="NCBI Taxonomy" id="27349"/>
    <lineage>
        <taxon>Eukaryota</taxon>
        <taxon>Fungi</taxon>
        <taxon>Dikarya</taxon>
        <taxon>Basidiomycota</taxon>
        <taxon>Pucciniomycotina</taxon>
        <taxon>Pucciniomycetes</taxon>
        <taxon>Pucciniales</taxon>
        <taxon>Pucciniaceae</taxon>
        <taxon>Puccinia</taxon>
    </lineage>
</organism>
<dbReference type="VEuPathDB" id="FungiDB:VP01_368g2"/>
<feature type="region of interest" description="Disordered" evidence="2">
    <location>
        <begin position="154"/>
        <end position="385"/>
    </location>
</feature>
<dbReference type="AlphaFoldDB" id="A0A0L6UW67"/>
<name>A0A0L6UW67_9BASI</name>
<reference evidence="3 4" key="1">
    <citation type="submission" date="2015-08" db="EMBL/GenBank/DDBJ databases">
        <title>Next Generation Sequencing and Analysis of the Genome of Puccinia sorghi L Schw, the Causal Agent of Maize Common Rust.</title>
        <authorList>
            <person name="Rochi L."/>
            <person name="Burguener G."/>
            <person name="Darino M."/>
            <person name="Turjanski A."/>
            <person name="Kreff E."/>
            <person name="Dieguez M.J."/>
            <person name="Sacco F."/>
        </authorList>
    </citation>
    <scope>NUCLEOTIDE SEQUENCE [LARGE SCALE GENOMIC DNA]</scope>
    <source>
        <strain evidence="3 4">RO10H11247</strain>
    </source>
</reference>
<dbReference type="OrthoDB" id="2507818at2759"/>
<gene>
    <name evidence="3" type="ORF">VP01_368g2</name>
</gene>
<comment type="similarity">
    <text evidence="1">Belongs to the GOLGA6 family.</text>
</comment>
<feature type="compositionally biased region" description="Polar residues" evidence="2">
    <location>
        <begin position="287"/>
        <end position="298"/>
    </location>
</feature>
<accession>A0A0L6UW67</accession>
<evidence type="ECO:0000313" key="3">
    <source>
        <dbReference type="EMBL" id="KNZ52115.1"/>
    </source>
</evidence>
<feature type="region of interest" description="Disordered" evidence="2">
    <location>
        <begin position="480"/>
        <end position="501"/>
    </location>
</feature>
<evidence type="ECO:0000313" key="4">
    <source>
        <dbReference type="Proteomes" id="UP000037035"/>
    </source>
</evidence>
<feature type="compositionally biased region" description="Polar residues" evidence="2">
    <location>
        <begin position="113"/>
        <end position="123"/>
    </location>
</feature>
<dbReference type="Proteomes" id="UP000037035">
    <property type="component" value="Unassembled WGS sequence"/>
</dbReference>
<sequence>MVTRAKTWYPGLDERCGTNQLLKAEIRAQEKYANEMLRIQRIRQLHVRGLCSTSASPISALILMYGSRWCGVSPFCSFSPLCDLRSPSAAGQQSFQRAGNRHSSHGDEGSVYSYPSSRINQGATFHPPSHPSPAINPQYNRAGDLNQAQIKEGNGQDQAGYNNQNQGMNGQNKGMGQNKGSMGQNKGGSGPNHGINNQNPGRNDQNKGGNVPNQAMLGGNGQNQGMNSQNMSGQNKGQCQNQGNMEGGKNQNQGMNNQNQGMNNQNQGMNNQNQKMNDQNQRMNNQSQGMDNHNQGMNSHGPGMINQNQGINSTKQGRNVQNKAVYGQDQRNIGKTQGKIQKKGTSLNSGNGQNQGNDPNQGTNQSQGNSQSQGNPNYNQDNGNHKQEIGLYQENFNCLEPAQNMKGQRKASCCEHASMESAASPRDFQAPKQTPGPGLFVQDVYESSPMLGRGQHWIYTGSVLSGDSLSPYLERLGRQTPLSRPSPLYGGTPAPSLRAHHGVSAQREQIDFAWI</sequence>
<evidence type="ECO:0000256" key="2">
    <source>
        <dbReference type="SAM" id="MobiDB-lite"/>
    </source>
</evidence>
<protein>
    <submittedName>
        <fullName evidence="3">Uncharacterized protein</fullName>
    </submittedName>
</protein>
<dbReference type="PANTHER" id="PTHR23143">
    <property type="entry name" value="TRICHOHYALIN-RELATED"/>
    <property type="match status" value="1"/>
</dbReference>